<keyword evidence="2" id="KW-1185">Reference proteome</keyword>
<dbReference type="Proteomes" id="UP000789375">
    <property type="component" value="Unassembled WGS sequence"/>
</dbReference>
<reference evidence="1" key="1">
    <citation type="submission" date="2021-06" db="EMBL/GenBank/DDBJ databases">
        <authorList>
            <person name="Kallberg Y."/>
            <person name="Tangrot J."/>
            <person name="Rosling A."/>
        </authorList>
    </citation>
    <scope>NUCLEOTIDE SEQUENCE</scope>
    <source>
        <strain evidence="1">87-6 pot B 2015</strain>
    </source>
</reference>
<name>A0A9N9GJ18_FUNMO</name>
<proteinExistence type="predicted"/>
<comment type="caution">
    <text evidence="1">The sequence shown here is derived from an EMBL/GenBank/DDBJ whole genome shotgun (WGS) entry which is preliminary data.</text>
</comment>
<sequence>MHLFSPLTKHRSENDNPEFCQISEKLKIDHEREYANKFSEGLMGVILNTRLTLA</sequence>
<dbReference type="EMBL" id="CAJVPP010002868">
    <property type="protein sequence ID" value="CAG8613979.1"/>
    <property type="molecule type" value="Genomic_DNA"/>
</dbReference>
<accession>A0A9N9GJ18</accession>
<gene>
    <name evidence="1" type="ORF">FMOSSE_LOCUS9619</name>
</gene>
<evidence type="ECO:0000313" key="2">
    <source>
        <dbReference type="Proteomes" id="UP000789375"/>
    </source>
</evidence>
<protein>
    <submittedName>
        <fullName evidence="1">6106_t:CDS:1</fullName>
    </submittedName>
</protein>
<evidence type="ECO:0000313" key="1">
    <source>
        <dbReference type="EMBL" id="CAG8613979.1"/>
    </source>
</evidence>
<organism evidence="1 2">
    <name type="scientific">Funneliformis mosseae</name>
    <name type="common">Endomycorrhizal fungus</name>
    <name type="synonym">Glomus mosseae</name>
    <dbReference type="NCBI Taxonomy" id="27381"/>
    <lineage>
        <taxon>Eukaryota</taxon>
        <taxon>Fungi</taxon>
        <taxon>Fungi incertae sedis</taxon>
        <taxon>Mucoromycota</taxon>
        <taxon>Glomeromycotina</taxon>
        <taxon>Glomeromycetes</taxon>
        <taxon>Glomerales</taxon>
        <taxon>Glomeraceae</taxon>
        <taxon>Funneliformis</taxon>
    </lineage>
</organism>
<dbReference type="AlphaFoldDB" id="A0A9N9GJ18"/>